<organism evidence="2 3">
    <name type="scientific">Pleurodeles waltl</name>
    <name type="common">Iberian ribbed newt</name>
    <dbReference type="NCBI Taxonomy" id="8319"/>
    <lineage>
        <taxon>Eukaryota</taxon>
        <taxon>Metazoa</taxon>
        <taxon>Chordata</taxon>
        <taxon>Craniata</taxon>
        <taxon>Vertebrata</taxon>
        <taxon>Euteleostomi</taxon>
        <taxon>Amphibia</taxon>
        <taxon>Batrachia</taxon>
        <taxon>Caudata</taxon>
        <taxon>Salamandroidea</taxon>
        <taxon>Salamandridae</taxon>
        <taxon>Pleurodelinae</taxon>
        <taxon>Pleurodeles</taxon>
    </lineage>
</organism>
<accession>A0AAV7SXY0</accession>
<name>A0AAV7SXY0_PLEWA</name>
<evidence type="ECO:0000313" key="3">
    <source>
        <dbReference type="Proteomes" id="UP001066276"/>
    </source>
</evidence>
<gene>
    <name evidence="2" type="ORF">NDU88_000873</name>
</gene>
<dbReference type="EMBL" id="JANPWB010000007">
    <property type="protein sequence ID" value="KAJ1168961.1"/>
    <property type="molecule type" value="Genomic_DNA"/>
</dbReference>
<dbReference type="AlphaFoldDB" id="A0AAV7SXY0"/>
<sequence>MCKPGSNQIVSDSERRVLTAQATRAFQRRIRFCARSWRPSSRLLFMRPSYWTPPGPSRQASLRRARQPDHRSPGSN</sequence>
<evidence type="ECO:0000256" key="1">
    <source>
        <dbReference type="SAM" id="MobiDB-lite"/>
    </source>
</evidence>
<feature type="compositionally biased region" description="Basic and acidic residues" evidence="1">
    <location>
        <begin position="66"/>
        <end position="76"/>
    </location>
</feature>
<feature type="region of interest" description="Disordered" evidence="1">
    <location>
        <begin position="48"/>
        <end position="76"/>
    </location>
</feature>
<comment type="caution">
    <text evidence="2">The sequence shown here is derived from an EMBL/GenBank/DDBJ whole genome shotgun (WGS) entry which is preliminary data.</text>
</comment>
<protein>
    <submittedName>
        <fullName evidence="2">Uncharacterized protein</fullName>
    </submittedName>
</protein>
<dbReference type="Proteomes" id="UP001066276">
    <property type="component" value="Chromosome 4_1"/>
</dbReference>
<proteinExistence type="predicted"/>
<keyword evidence="3" id="KW-1185">Reference proteome</keyword>
<evidence type="ECO:0000313" key="2">
    <source>
        <dbReference type="EMBL" id="KAJ1168961.1"/>
    </source>
</evidence>
<reference evidence="2" key="1">
    <citation type="journal article" date="2022" name="bioRxiv">
        <title>Sequencing and chromosome-scale assembly of the giantPleurodeles waltlgenome.</title>
        <authorList>
            <person name="Brown T."/>
            <person name="Elewa A."/>
            <person name="Iarovenko S."/>
            <person name="Subramanian E."/>
            <person name="Araus A.J."/>
            <person name="Petzold A."/>
            <person name="Susuki M."/>
            <person name="Suzuki K.-i.T."/>
            <person name="Hayashi T."/>
            <person name="Toyoda A."/>
            <person name="Oliveira C."/>
            <person name="Osipova E."/>
            <person name="Leigh N.D."/>
            <person name="Simon A."/>
            <person name="Yun M.H."/>
        </authorList>
    </citation>
    <scope>NUCLEOTIDE SEQUENCE</scope>
    <source>
        <strain evidence="2">20211129_DDA</strain>
        <tissue evidence="2">Liver</tissue>
    </source>
</reference>